<gene>
    <name evidence="1" type="ORF">BC936DRAFT_142697</name>
</gene>
<dbReference type="EMBL" id="RBNI01023699">
    <property type="protein sequence ID" value="RUO96058.1"/>
    <property type="molecule type" value="Genomic_DNA"/>
</dbReference>
<dbReference type="OrthoDB" id="2444964at2759"/>
<comment type="caution">
    <text evidence="1">The sequence shown here is derived from an EMBL/GenBank/DDBJ whole genome shotgun (WGS) entry which is preliminary data.</text>
</comment>
<accession>A0A433A007</accession>
<evidence type="ECO:0000313" key="2">
    <source>
        <dbReference type="Proteomes" id="UP000268093"/>
    </source>
</evidence>
<name>A0A433A007_9FUNG</name>
<proteinExistence type="predicted"/>
<organism evidence="1 2">
    <name type="scientific">Jimgerdemannia flammicorona</name>
    <dbReference type="NCBI Taxonomy" id="994334"/>
    <lineage>
        <taxon>Eukaryota</taxon>
        <taxon>Fungi</taxon>
        <taxon>Fungi incertae sedis</taxon>
        <taxon>Mucoromycota</taxon>
        <taxon>Mucoromycotina</taxon>
        <taxon>Endogonomycetes</taxon>
        <taxon>Endogonales</taxon>
        <taxon>Endogonaceae</taxon>
        <taxon>Jimgerdemannia</taxon>
    </lineage>
</organism>
<dbReference type="AlphaFoldDB" id="A0A433A007"/>
<reference evidence="1 2" key="1">
    <citation type="journal article" date="2018" name="New Phytol.">
        <title>Phylogenomics of Endogonaceae and evolution of mycorrhizas within Mucoromycota.</title>
        <authorList>
            <person name="Chang Y."/>
            <person name="Desiro A."/>
            <person name="Na H."/>
            <person name="Sandor L."/>
            <person name="Lipzen A."/>
            <person name="Clum A."/>
            <person name="Barry K."/>
            <person name="Grigoriev I.V."/>
            <person name="Martin F.M."/>
            <person name="Stajich J.E."/>
            <person name="Smith M.E."/>
            <person name="Bonito G."/>
            <person name="Spatafora J.W."/>
        </authorList>
    </citation>
    <scope>NUCLEOTIDE SEQUENCE [LARGE SCALE GENOMIC DNA]</scope>
    <source>
        <strain evidence="1 2">GMNB39</strain>
    </source>
</reference>
<dbReference type="Proteomes" id="UP000268093">
    <property type="component" value="Unassembled WGS sequence"/>
</dbReference>
<keyword evidence="2" id="KW-1185">Reference proteome</keyword>
<sequence length="189" mass="21238">MWTETKYRFGCVHDFTQHLLAKANSDQADVNTAPSDSNLEPRMTDSTKFIDDVAEVQIKSRLFQNMNNRMAKKAAKVSKSLKKLSPDTYHLVLYDSTKTGGLFLRLLLRDEFAFSMENLKGVIHFRLLEKVFVTGPIAASGGSRMLTEEEQTFAEMLKHQVVYEVAAELLTIYAGIGNNSSLSDLKVPI</sequence>
<protein>
    <submittedName>
        <fullName evidence="1">Uncharacterized protein</fullName>
    </submittedName>
</protein>
<evidence type="ECO:0000313" key="1">
    <source>
        <dbReference type="EMBL" id="RUO96058.1"/>
    </source>
</evidence>